<comment type="caution">
    <text evidence="1">The sequence shown here is derived from an EMBL/GenBank/DDBJ whole genome shotgun (WGS) entry which is preliminary data.</text>
</comment>
<reference evidence="1 2" key="1">
    <citation type="journal article" date="2020" name="ISME J.">
        <title>Uncovering the hidden diversity of litter-decomposition mechanisms in mushroom-forming fungi.</title>
        <authorList>
            <person name="Floudas D."/>
            <person name="Bentzer J."/>
            <person name="Ahren D."/>
            <person name="Johansson T."/>
            <person name="Persson P."/>
            <person name="Tunlid A."/>
        </authorList>
    </citation>
    <scope>NUCLEOTIDE SEQUENCE [LARGE SCALE GENOMIC DNA]</scope>
    <source>
        <strain evidence="1 2">CBS 661.87</strain>
    </source>
</reference>
<accession>A0A8H5HML8</accession>
<name>A0A8H5HML8_9AGAR</name>
<protein>
    <submittedName>
        <fullName evidence="1">Uncharacterized protein</fullName>
    </submittedName>
</protein>
<dbReference type="PANTHER" id="PTHR42100">
    <property type="entry name" value="OXIDOREDUCTASE 178 KDA SUBUNIT, PUTATIVE (AFU_ORTHOLOGUE AFUA_8G04320)-RELATED"/>
    <property type="match status" value="1"/>
</dbReference>
<gene>
    <name evidence="1" type="ORF">D9615_002440</name>
</gene>
<dbReference type="OrthoDB" id="2120038at2759"/>
<dbReference type="PANTHER" id="PTHR42100:SF1">
    <property type="entry name" value="OXIDOREDUCTASE 178 KDA SUBUNIT, PUTATIVE (AFU_ORTHOLOGUE AFUA_8G04320)-RELATED"/>
    <property type="match status" value="1"/>
</dbReference>
<dbReference type="AlphaFoldDB" id="A0A8H5HML8"/>
<evidence type="ECO:0000313" key="2">
    <source>
        <dbReference type="Proteomes" id="UP000565441"/>
    </source>
</evidence>
<organism evidence="1 2">
    <name type="scientific">Tricholomella constricta</name>
    <dbReference type="NCBI Taxonomy" id="117010"/>
    <lineage>
        <taxon>Eukaryota</taxon>
        <taxon>Fungi</taxon>
        <taxon>Dikarya</taxon>
        <taxon>Basidiomycota</taxon>
        <taxon>Agaricomycotina</taxon>
        <taxon>Agaricomycetes</taxon>
        <taxon>Agaricomycetidae</taxon>
        <taxon>Agaricales</taxon>
        <taxon>Tricholomatineae</taxon>
        <taxon>Lyophyllaceae</taxon>
        <taxon>Tricholomella</taxon>
    </lineage>
</organism>
<evidence type="ECO:0000313" key="1">
    <source>
        <dbReference type="EMBL" id="KAF5386097.1"/>
    </source>
</evidence>
<keyword evidence="2" id="KW-1185">Reference proteome</keyword>
<dbReference type="Proteomes" id="UP000565441">
    <property type="component" value="Unassembled WGS sequence"/>
</dbReference>
<sequence length="155" mass="17463">MSLARAALLARPRPAATLVLHRNSSASSHSHHEEHHDGHHYPREGFSGPFWRNTVLASLLVVAAYKYAPEPTDDAYLTRWIALYTTPREQWLDMAVKHTAMSADSSETTLLITNAKKPPVYRYRYPQSFEQISPFLTPVGGTVDTRSFVVKGDKE</sequence>
<dbReference type="InterPro" id="IPR034444">
    <property type="entry name" value="Nuo17.8"/>
</dbReference>
<dbReference type="EMBL" id="JAACJP010000003">
    <property type="protein sequence ID" value="KAF5386097.1"/>
    <property type="molecule type" value="Genomic_DNA"/>
</dbReference>
<dbReference type="GO" id="GO:0005739">
    <property type="term" value="C:mitochondrion"/>
    <property type="evidence" value="ECO:0007669"/>
    <property type="project" value="InterPro"/>
</dbReference>
<proteinExistence type="predicted"/>